<dbReference type="AlphaFoldDB" id="A0A2G5EAU6"/>
<dbReference type="SUPFAM" id="SSF46689">
    <property type="entry name" value="Homeodomain-like"/>
    <property type="match status" value="1"/>
</dbReference>
<dbReference type="EMBL" id="KZ305027">
    <property type="protein sequence ID" value="PIA52866.1"/>
    <property type="molecule type" value="Genomic_DNA"/>
</dbReference>
<dbReference type="PANTHER" id="PTHR46993">
    <property type="entry name" value="MYB TRANSCRIPTION FACTOR"/>
    <property type="match status" value="1"/>
</dbReference>
<dbReference type="STRING" id="218851.A0A2G5EAU6"/>
<evidence type="ECO:0000256" key="1">
    <source>
        <dbReference type="SAM" id="MobiDB-lite"/>
    </source>
</evidence>
<dbReference type="InParanoid" id="A0A2G5EAU6"/>
<sequence length="562" mass="63943">MDENKQKRWTLEFLFRQPIDDQLLIQLISALSLSTVDYRLMKTLLLRRVSSEIKKGLVSEKILEALEQIEEIDCQMGVEILDSMKEAYCAVVVDYVMNFMKENAKNISEYNNLIGRICKGRLLDLKRAKEVGLVLDWPKHLANELNVELRDVSIDDYMMTKDTRSDALKLVKVYLEEVTEEMGPPFLELAIQTLSENRNEVQNVSNTSIPDDTVGVRQEGFFHDQGDGLDENIGNDVENNSSKMDADSSVSGDNFPSTKECHTMLISECREVNESNDEETCEMDPLFLKLASKSVNEKVNEIQAPTNTLIDSQIGVRQDCLHDALGENVDNNDGTLSGDRSHKMGINLSVEGPHRTTMTCDPVLTPEFRKVQEALRSSVSDLRDVVNDPLPDALCMAANVVANIAKEGMINVQSVENQDEVDINRHNHSFDKGREDVRAENGNIRNQAAVSRPSLMERNPTAHTVEWDSDQIESSSEGSQNCPHLPTPKGRLITPLKRRATQDITERRKRKKWSSLEEETLIDAVKEYGRGNWKRILDNYSEIFEERTMVDLKDKWRNMTRY</sequence>
<name>A0A2G5EAU6_AQUCA</name>
<gene>
    <name evidence="4" type="ORF">AQUCO_01000618v1</name>
</gene>
<dbReference type="Proteomes" id="UP000230069">
    <property type="component" value="Unassembled WGS sequence"/>
</dbReference>
<evidence type="ECO:0000313" key="4">
    <source>
        <dbReference type="EMBL" id="PIA52866.1"/>
    </source>
</evidence>
<dbReference type="CDD" id="cd11660">
    <property type="entry name" value="SANT_TRF"/>
    <property type="match status" value="1"/>
</dbReference>
<dbReference type="OrthoDB" id="608866at2759"/>
<dbReference type="InterPro" id="IPR001005">
    <property type="entry name" value="SANT/Myb"/>
</dbReference>
<accession>A0A2G5EAU6</accession>
<feature type="domain" description="Myb-like" evidence="2">
    <location>
        <begin position="505"/>
        <end position="560"/>
    </location>
</feature>
<evidence type="ECO:0000313" key="5">
    <source>
        <dbReference type="Proteomes" id="UP000230069"/>
    </source>
</evidence>
<protein>
    <submittedName>
        <fullName evidence="4">Uncharacterized protein</fullName>
    </submittedName>
</protein>
<dbReference type="Gene3D" id="1.10.246.220">
    <property type="match status" value="1"/>
</dbReference>
<reference evidence="4 5" key="1">
    <citation type="submission" date="2017-09" db="EMBL/GenBank/DDBJ databases">
        <title>WGS assembly of Aquilegia coerulea Goldsmith.</title>
        <authorList>
            <person name="Hodges S."/>
            <person name="Kramer E."/>
            <person name="Nordborg M."/>
            <person name="Tomkins J."/>
            <person name="Borevitz J."/>
            <person name="Derieg N."/>
            <person name="Yan J."/>
            <person name="Mihaltcheva S."/>
            <person name="Hayes R.D."/>
            <person name="Rokhsar D."/>
        </authorList>
    </citation>
    <scope>NUCLEOTIDE SEQUENCE [LARGE SCALE GENOMIC DNA]</scope>
    <source>
        <strain evidence="5">cv. Goldsmith</strain>
    </source>
</reference>
<dbReference type="InterPro" id="IPR009057">
    <property type="entry name" value="Homeodomain-like_sf"/>
</dbReference>
<dbReference type="SMART" id="SM00717">
    <property type="entry name" value="SANT"/>
    <property type="match status" value="1"/>
</dbReference>
<dbReference type="Pfam" id="PF00249">
    <property type="entry name" value="Myb_DNA-binding"/>
    <property type="match status" value="1"/>
</dbReference>
<keyword evidence="5" id="KW-1185">Reference proteome</keyword>
<feature type="domain" description="HTH myb-type" evidence="3">
    <location>
        <begin position="505"/>
        <end position="562"/>
    </location>
</feature>
<organism evidence="4 5">
    <name type="scientific">Aquilegia coerulea</name>
    <name type="common">Rocky mountain columbine</name>
    <dbReference type="NCBI Taxonomy" id="218851"/>
    <lineage>
        <taxon>Eukaryota</taxon>
        <taxon>Viridiplantae</taxon>
        <taxon>Streptophyta</taxon>
        <taxon>Embryophyta</taxon>
        <taxon>Tracheophyta</taxon>
        <taxon>Spermatophyta</taxon>
        <taxon>Magnoliopsida</taxon>
        <taxon>Ranunculales</taxon>
        <taxon>Ranunculaceae</taxon>
        <taxon>Thalictroideae</taxon>
        <taxon>Aquilegia</taxon>
    </lineage>
</organism>
<feature type="region of interest" description="Disordered" evidence="1">
    <location>
        <begin position="468"/>
        <end position="491"/>
    </location>
</feature>
<feature type="compositionally biased region" description="Polar residues" evidence="1">
    <location>
        <begin position="472"/>
        <end position="482"/>
    </location>
</feature>
<evidence type="ECO:0000259" key="3">
    <source>
        <dbReference type="PROSITE" id="PS51294"/>
    </source>
</evidence>
<dbReference type="InterPro" id="IPR017930">
    <property type="entry name" value="Myb_dom"/>
</dbReference>
<dbReference type="FunCoup" id="A0A2G5EAU6">
    <property type="interactions" value="1302"/>
</dbReference>
<proteinExistence type="predicted"/>
<dbReference type="PROSITE" id="PS50090">
    <property type="entry name" value="MYB_LIKE"/>
    <property type="match status" value="1"/>
</dbReference>
<evidence type="ECO:0000259" key="2">
    <source>
        <dbReference type="PROSITE" id="PS50090"/>
    </source>
</evidence>
<dbReference type="PANTHER" id="PTHR46993:SF6">
    <property type="entry name" value="MYB TRANSCRIPTION FACTOR"/>
    <property type="match status" value="1"/>
</dbReference>
<dbReference type="PROSITE" id="PS51294">
    <property type="entry name" value="HTH_MYB"/>
    <property type="match status" value="1"/>
</dbReference>